<dbReference type="EMBL" id="LUGG01000002">
    <property type="protein sequence ID" value="OBZ78016.1"/>
    <property type="molecule type" value="Genomic_DNA"/>
</dbReference>
<sequence length="720" mass="77572">MPSSWTPNSLNTHLARINVALEIALQSPGDPRLQELFAREVEGITHLRDGLDRGEPARPTLLLLSAVSECIEARNASRAINFEAIREDDQRIDVGWRAAATSGSPKVDDLGETAGGKAGEKIAIPNQVPSKKANPGGAASIRPSPLRQEEQVAEPISPNPAADAANGLDLERNSNEEVASLSIEVQGQMISPIICGRCTEMRLGCYVNPSANLACVACRLTKRACSLVPKKPVAEGGKPLLGALGRKQLIAELEGAQSSIDAGTVQHPQAGVPPSQTSSSKSFSAGRMYIAPGGPAACRIWGVENSPTSQLPQPSTESCFDALKSNGAPGPGGDEENRPARGIVDSSLAEPRFPSPTSSATDCANDSSPQISVIREMIQALAIRLDLAVNSQEELCCLLKRVQVDSDRACLLAEEVREQRAAALKSAGFAEGEHCAAERMAAFAEPRAHLDVTDTCRTPQSSTERLSRVQNEDTEEDVIVITALNVVPFCCHADLITMNRAELLVVANTLNAKLPHALQIDVSPSRSDSVPQAPKPIPSHLLIPGLRGRVPPSPASPLAMRSRSNVSIGSPALAMLREEDEDVPSAERPRKKRRLESRTTADAPTTPKLDLAHCITRSRFYNNCEYASAPDVRSRLEVESRRHAEERAEQLRDDAIRMQRALEEKLAESGEHERKARECFAKLGMLFMKAAKDEMEVLFNLRGTPTPISSERETPSVKDA</sequence>
<dbReference type="OrthoDB" id="3061698at2759"/>
<feature type="coiled-coil region" evidence="1">
    <location>
        <begin position="641"/>
        <end position="668"/>
    </location>
</feature>
<evidence type="ECO:0000256" key="2">
    <source>
        <dbReference type="SAM" id="MobiDB-lite"/>
    </source>
</evidence>
<feature type="region of interest" description="Disordered" evidence="2">
    <location>
        <begin position="523"/>
        <end position="605"/>
    </location>
</feature>
<gene>
    <name evidence="3" type="ORF">A0H81_02874</name>
</gene>
<comment type="caution">
    <text evidence="3">The sequence shown here is derived from an EMBL/GenBank/DDBJ whole genome shotgun (WGS) entry which is preliminary data.</text>
</comment>
<organism evidence="3 4">
    <name type="scientific">Grifola frondosa</name>
    <name type="common">Maitake</name>
    <name type="synonym">Polyporus frondosus</name>
    <dbReference type="NCBI Taxonomy" id="5627"/>
    <lineage>
        <taxon>Eukaryota</taxon>
        <taxon>Fungi</taxon>
        <taxon>Dikarya</taxon>
        <taxon>Basidiomycota</taxon>
        <taxon>Agaricomycotina</taxon>
        <taxon>Agaricomycetes</taxon>
        <taxon>Polyporales</taxon>
        <taxon>Grifolaceae</taxon>
        <taxon>Grifola</taxon>
    </lineage>
</organism>
<name>A0A1C7MNM7_GRIFR</name>
<feature type="compositionally biased region" description="Polar residues" evidence="2">
    <location>
        <begin position="355"/>
        <end position="366"/>
    </location>
</feature>
<reference evidence="3 4" key="1">
    <citation type="submission" date="2016-03" db="EMBL/GenBank/DDBJ databases">
        <title>Whole genome sequencing of Grifola frondosa 9006-11.</title>
        <authorList>
            <person name="Min B."/>
            <person name="Park H."/>
            <person name="Kim J.-G."/>
            <person name="Cho H."/>
            <person name="Oh Y.-L."/>
            <person name="Kong W.-S."/>
            <person name="Choi I.-G."/>
        </authorList>
    </citation>
    <scope>NUCLEOTIDE SEQUENCE [LARGE SCALE GENOMIC DNA]</scope>
    <source>
        <strain evidence="3 4">9006-11</strain>
    </source>
</reference>
<protein>
    <submittedName>
        <fullName evidence="3">Uncharacterized protein</fullName>
    </submittedName>
</protein>
<evidence type="ECO:0000313" key="4">
    <source>
        <dbReference type="Proteomes" id="UP000092993"/>
    </source>
</evidence>
<feature type="region of interest" description="Disordered" evidence="2">
    <location>
        <begin position="347"/>
        <end position="366"/>
    </location>
</feature>
<keyword evidence="1" id="KW-0175">Coiled coil</keyword>
<accession>A0A1C7MNM7</accession>
<dbReference type="Proteomes" id="UP000092993">
    <property type="component" value="Unassembled WGS sequence"/>
</dbReference>
<feature type="region of interest" description="Disordered" evidence="2">
    <location>
        <begin position="127"/>
        <end position="166"/>
    </location>
</feature>
<evidence type="ECO:0000313" key="3">
    <source>
        <dbReference type="EMBL" id="OBZ78016.1"/>
    </source>
</evidence>
<keyword evidence="4" id="KW-1185">Reference proteome</keyword>
<proteinExistence type="predicted"/>
<dbReference type="AlphaFoldDB" id="A0A1C7MNM7"/>
<evidence type="ECO:0000256" key="1">
    <source>
        <dbReference type="SAM" id="Coils"/>
    </source>
</evidence>